<dbReference type="GO" id="GO:0006096">
    <property type="term" value="P:glycolytic process"/>
    <property type="evidence" value="ECO:0007669"/>
    <property type="project" value="UniProtKB-KW"/>
</dbReference>
<dbReference type="InterPro" id="IPR000941">
    <property type="entry name" value="Enolase"/>
</dbReference>
<evidence type="ECO:0000313" key="11">
    <source>
        <dbReference type="Proteomes" id="UP000007879"/>
    </source>
</evidence>
<dbReference type="PANTHER" id="PTHR11902:SF30">
    <property type="entry name" value="ENOLASE 4"/>
    <property type="match status" value="1"/>
</dbReference>
<dbReference type="SUPFAM" id="SSF51604">
    <property type="entry name" value="Enolase C-terminal domain-like"/>
    <property type="match status" value="1"/>
</dbReference>
<dbReference type="EnsemblMetazoa" id="XM_020007850.1">
    <property type="protein sequence ID" value="XP_019863409.1"/>
    <property type="gene ID" value="LOC109592400"/>
</dbReference>
<evidence type="ECO:0000256" key="3">
    <source>
        <dbReference type="ARBA" id="ARBA00012058"/>
    </source>
</evidence>
<comment type="similarity">
    <text evidence="2">Belongs to the enolase family.</text>
</comment>
<accession>A0AAN0K2N7</accession>
<keyword evidence="5" id="KW-0456">Lyase</keyword>
<organism evidence="10 11">
    <name type="scientific">Amphimedon queenslandica</name>
    <name type="common">Sponge</name>
    <dbReference type="NCBI Taxonomy" id="400682"/>
    <lineage>
        <taxon>Eukaryota</taxon>
        <taxon>Metazoa</taxon>
        <taxon>Porifera</taxon>
        <taxon>Demospongiae</taxon>
        <taxon>Heteroscleromorpha</taxon>
        <taxon>Haplosclerida</taxon>
        <taxon>Niphatidae</taxon>
        <taxon>Amphimedon</taxon>
    </lineage>
</organism>
<evidence type="ECO:0000256" key="8">
    <source>
        <dbReference type="SAM" id="SignalP"/>
    </source>
</evidence>
<keyword evidence="11" id="KW-1185">Reference proteome</keyword>
<dbReference type="PANTHER" id="PTHR11902">
    <property type="entry name" value="ENOLASE"/>
    <property type="match status" value="1"/>
</dbReference>
<feature type="region of interest" description="Disordered" evidence="7">
    <location>
        <begin position="28"/>
        <end position="93"/>
    </location>
</feature>
<keyword evidence="8" id="KW-0732">Signal</keyword>
<dbReference type="KEGG" id="aqu:109592400"/>
<protein>
    <recommendedName>
        <fullName evidence="3">phosphopyruvate hydratase</fullName>
        <ecNumber evidence="3">4.2.1.11</ecNumber>
    </recommendedName>
    <alternativeName>
        <fullName evidence="6">2-phospho-D-glycerate hydro-lyase</fullName>
    </alternativeName>
</protein>
<proteinExistence type="inferred from homology"/>
<evidence type="ECO:0000256" key="2">
    <source>
        <dbReference type="ARBA" id="ARBA00009604"/>
    </source>
</evidence>
<dbReference type="InterPro" id="IPR036849">
    <property type="entry name" value="Enolase-like_C_sf"/>
</dbReference>
<evidence type="ECO:0000256" key="4">
    <source>
        <dbReference type="ARBA" id="ARBA00023152"/>
    </source>
</evidence>
<dbReference type="InterPro" id="IPR020810">
    <property type="entry name" value="Enolase_C"/>
</dbReference>
<dbReference type="GO" id="GO:0004634">
    <property type="term" value="F:phosphopyruvate hydratase activity"/>
    <property type="evidence" value="ECO:0007669"/>
    <property type="project" value="UniProtKB-EC"/>
</dbReference>
<feature type="chain" id="PRO_5042957008" description="phosphopyruvate hydratase" evidence="8">
    <location>
        <begin position="22"/>
        <end position="278"/>
    </location>
</feature>
<dbReference type="RefSeq" id="XP_019863409.1">
    <property type="nucleotide sequence ID" value="XM_020007850.1"/>
</dbReference>
<evidence type="ECO:0000313" key="10">
    <source>
        <dbReference type="EnsemblMetazoa" id="XP_019863409.1"/>
    </source>
</evidence>
<keyword evidence="4" id="KW-0324">Glycolysis</keyword>
<dbReference type="Pfam" id="PF00113">
    <property type="entry name" value="Enolase_C"/>
    <property type="match status" value="1"/>
</dbReference>
<evidence type="ECO:0000256" key="5">
    <source>
        <dbReference type="ARBA" id="ARBA00023239"/>
    </source>
</evidence>
<dbReference type="Gene3D" id="3.20.20.120">
    <property type="entry name" value="Enolase-like C-terminal domain"/>
    <property type="match status" value="1"/>
</dbReference>
<comment type="pathway">
    <text evidence="1">Carbohydrate degradation; glycolysis; pyruvate from D-glyceraldehyde 3-phosphate: step 4/5.</text>
</comment>
<reference evidence="10" key="2">
    <citation type="submission" date="2024-06" db="UniProtKB">
        <authorList>
            <consortium name="EnsemblMetazoa"/>
        </authorList>
    </citation>
    <scope>IDENTIFICATION</scope>
</reference>
<feature type="compositionally biased region" description="Basic and acidic residues" evidence="7">
    <location>
        <begin position="49"/>
        <end position="90"/>
    </location>
</feature>
<dbReference type="GO" id="GO:0000015">
    <property type="term" value="C:phosphopyruvate hydratase complex"/>
    <property type="evidence" value="ECO:0007669"/>
    <property type="project" value="InterPro"/>
</dbReference>
<dbReference type="EC" id="4.2.1.11" evidence="3"/>
<evidence type="ECO:0000259" key="9">
    <source>
        <dbReference type="Pfam" id="PF00113"/>
    </source>
</evidence>
<dbReference type="Proteomes" id="UP000007879">
    <property type="component" value="Unassembled WGS sequence"/>
</dbReference>
<dbReference type="AlphaFoldDB" id="A0AAN0K2N7"/>
<dbReference type="GO" id="GO:0000287">
    <property type="term" value="F:magnesium ion binding"/>
    <property type="evidence" value="ECO:0007669"/>
    <property type="project" value="InterPro"/>
</dbReference>
<feature type="signal peptide" evidence="8">
    <location>
        <begin position="1"/>
        <end position="21"/>
    </location>
</feature>
<feature type="domain" description="Enolase C-terminal TIM barrel" evidence="9">
    <location>
        <begin position="172"/>
        <end position="276"/>
    </location>
</feature>
<evidence type="ECO:0000256" key="7">
    <source>
        <dbReference type="SAM" id="MobiDB-lite"/>
    </source>
</evidence>
<reference evidence="11" key="1">
    <citation type="journal article" date="2010" name="Nature">
        <title>The Amphimedon queenslandica genome and the evolution of animal complexity.</title>
        <authorList>
            <person name="Srivastava M."/>
            <person name="Simakov O."/>
            <person name="Chapman J."/>
            <person name="Fahey B."/>
            <person name="Gauthier M.E."/>
            <person name="Mitros T."/>
            <person name="Richards G.S."/>
            <person name="Conaco C."/>
            <person name="Dacre M."/>
            <person name="Hellsten U."/>
            <person name="Larroux C."/>
            <person name="Putnam N.H."/>
            <person name="Stanke M."/>
            <person name="Adamska M."/>
            <person name="Darling A."/>
            <person name="Degnan S.M."/>
            <person name="Oakley T.H."/>
            <person name="Plachetzki D.C."/>
            <person name="Zhai Y."/>
            <person name="Adamski M."/>
            <person name="Calcino A."/>
            <person name="Cummins S.F."/>
            <person name="Goodstein D.M."/>
            <person name="Harris C."/>
            <person name="Jackson D.J."/>
            <person name="Leys S.P."/>
            <person name="Shu S."/>
            <person name="Woodcroft B.J."/>
            <person name="Vervoort M."/>
            <person name="Kosik K.S."/>
            <person name="Manning G."/>
            <person name="Degnan B.M."/>
            <person name="Rokhsar D.S."/>
        </authorList>
    </citation>
    <scope>NUCLEOTIDE SEQUENCE [LARGE SCALE GENOMIC DNA]</scope>
</reference>
<evidence type="ECO:0000256" key="6">
    <source>
        <dbReference type="ARBA" id="ARBA00031125"/>
    </source>
</evidence>
<evidence type="ECO:0000256" key="1">
    <source>
        <dbReference type="ARBA" id="ARBA00005031"/>
    </source>
</evidence>
<name>A0AAN0K2N7_AMPQE</name>
<sequence>MAFNIFCLSLSLSQQAVSTYAHDLNWPKNDGELKWSGSKSKPPSGTNPKDTKEAKDKSKESKEAKALPVKEEEAVVEEAKKEEVEEKTKEASTPPYLETVNRLNVILSELDLKSQIELNAVINQDHGITLHPSSKAAVSRVAALSLASLSNQPLFLSLNQSFNKSNTSSKTFSLPLPLFNVVTGGLGKLRIRGVYLLPSPSSSLMTGFKNIMNVYKEMGHTLSTKGPAPVSKSGAYYFSCDNPEMLMDLIKEASASAGVTLKDEVLLLDVGGESMYDE</sequence>
<dbReference type="GeneID" id="109592400"/>